<evidence type="ECO:0000313" key="2">
    <source>
        <dbReference type="EMBL" id="PRP99282.1"/>
    </source>
</evidence>
<name>A0A2S9Y2E2_9BACT</name>
<dbReference type="Proteomes" id="UP000238823">
    <property type="component" value="Unassembled WGS sequence"/>
</dbReference>
<dbReference type="EMBL" id="PVNL01000121">
    <property type="protein sequence ID" value="PRP99282.1"/>
    <property type="molecule type" value="Genomic_DNA"/>
</dbReference>
<feature type="chain" id="PRO_5015658923" evidence="1">
    <location>
        <begin position="31"/>
        <end position="94"/>
    </location>
</feature>
<dbReference type="PROSITE" id="PS51257">
    <property type="entry name" value="PROKAR_LIPOPROTEIN"/>
    <property type="match status" value="1"/>
</dbReference>
<keyword evidence="1" id="KW-0732">Signal</keyword>
<dbReference type="RefSeq" id="WP_106093177.1">
    <property type="nucleotide sequence ID" value="NZ_PVNL01000121.1"/>
</dbReference>
<dbReference type="OrthoDB" id="9900935at2"/>
<accession>A0A2S9Y2E2</accession>
<evidence type="ECO:0000256" key="1">
    <source>
        <dbReference type="SAM" id="SignalP"/>
    </source>
</evidence>
<organism evidence="2 3">
    <name type="scientific">Enhygromyxa salina</name>
    <dbReference type="NCBI Taxonomy" id="215803"/>
    <lineage>
        <taxon>Bacteria</taxon>
        <taxon>Pseudomonadati</taxon>
        <taxon>Myxococcota</taxon>
        <taxon>Polyangia</taxon>
        <taxon>Nannocystales</taxon>
        <taxon>Nannocystaceae</taxon>
        <taxon>Enhygromyxa</taxon>
    </lineage>
</organism>
<feature type="signal peptide" evidence="1">
    <location>
        <begin position="1"/>
        <end position="30"/>
    </location>
</feature>
<gene>
    <name evidence="2" type="ORF">ENSA7_63240</name>
</gene>
<evidence type="ECO:0000313" key="3">
    <source>
        <dbReference type="Proteomes" id="UP000238823"/>
    </source>
</evidence>
<reference evidence="2 3" key="1">
    <citation type="submission" date="2018-03" db="EMBL/GenBank/DDBJ databases">
        <title>Draft Genome Sequences of the Obligatory Marine Myxobacteria Enhygromyxa salina SWB007.</title>
        <authorList>
            <person name="Poehlein A."/>
            <person name="Moghaddam J.A."/>
            <person name="Harms H."/>
            <person name="Alanjari M."/>
            <person name="Koenig G.M."/>
            <person name="Daniel R."/>
            <person name="Schaeberle T.F."/>
        </authorList>
    </citation>
    <scope>NUCLEOTIDE SEQUENCE [LARGE SCALE GENOMIC DNA]</scope>
    <source>
        <strain evidence="2 3">SWB007</strain>
    </source>
</reference>
<comment type="caution">
    <text evidence="2">The sequence shown here is derived from an EMBL/GenBank/DDBJ whole genome shotgun (WGS) entry which is preliminary data.</text>
</comment>
<sequence length="94" mass="10020">MSPALRSFDLALVCSTLVLLSSLACTPAGLAQISAEPTACPSEQLEISEAHQPLEGPSSWTATCFASSGNGEAPPQKWFCSRMHQRVICTEDPR</sequence>
<proteinExistence type="predicted"/>
<protein>
    <submittedName>
        <fullName evidence="2">Uncharacterized protein</fullName>
    </submittedName>
</protein>
<dbReference type="AlphaFoldDB" id="A0A2S9Y2E2"/>